<dbReference type="WBParaSite" id="PSAMB.scaffold1038size36830.g10484.t1">
    <property type="protein sequence ID" value="PSAMB.scaffold1038size36830.g10484.t1"/>
    <property type="gene ID" value="PSAMB.scaffold1038size36830.g10484"/>
</dbReference>
<organism evidence="1 2">
    <name type="scientific">Plectus sambesii</name>
    <dbReference type="NCBI Taxonomy" id="2011161"/>
    <lineage>
        <taxon>Eukaryota</taxon>
        <taxon>Metazoa</taxon>
        <taxon>Ecdysozoa</taxon>
        <taxon>Nematoda</taxon>
        <taxon>Chromadorea</taxon>
        <taxon>Plectida</taxon>
        <taxon>Plectina</taxon>
        <taxon>Plectoidea</taxon>
        <taxon>Plectidae</taxon>
        <taxon>Plectus</taxon>
    </lineage>
</organism>
<reference evidence="2" key="1">
    <citation type="submission" date="2022-11" db="UniProtKB">
        <authorList>
            <consortium name="WormBaseParasite"/>
        </authorList>
    </citation>
    <scope>IDENTIFICATION</scope>
</reference>
<keyword evidence="1" id="KW-1185">Reference proteome</keyword>
<proteinExistence type="predicted"/>
<sequence length="82" mass="9369">MGRVGAVMELLLERRGKAVEADHVMRWATMFCLHAGFLAKKKLEEIMDVVNMTRYVPALTEISATALNMEGYKLESPLERNW</sequence>
<dbReference type="Proteomes" id="UP000887566">
    <property type="component" value="Unplaced"/>
</dbReference>
<dbReference type="AlphaFoldDB" id="A0A914UJG9"/>
<accession>A0A914UJG9</accession>
<protein>
    <submittedName>
        <fullName evidence="2">Uncharacterized protein</fullName>
    </submittedName>
</protein>
<evidence type="ECO:0000313" key="2">
    <source>
        <dbReference type="WBParaSite" id="PSAMB.scaffold1038size36830.g10484.t1"/>
    </source>
</evidence>
<name>A0A914UJG9_9BILA</name>
<evidence type="ECO:0000313" key="1">
    <source>
        <dbReference type="Proteomes" id="UP000887566"/>
    </source>
</evidence>